<dbReference type="GO" id="GO:0061982">
    <property type="term" value="P:meiosis I cell cycle process"/>
    <property type="evidence" value="ECO:0007669"/>
    <property type="project" value="UniProtKB-ARBA"/>
</dbReference>
<evidence type="ECO:0000313" key="10">
    <source>
        <dbReference type="Proteomes" id="UP000827284"/>
    </source>
</evidence>
<keyword evidence="5" id="KW-0460">Magnesium</keyword>
<evidence type="ECO:0000259" key="7">
    <source>
        <dbReference type="PROSITE" id="PS50162"/>
    </source>
</evidence>
<feature type="domain" description="Nudix hydrolase" evidence="8">
    <location>
        <begin position="461"/>
        <end position="666"/>
    </location>
</feature>
<accession>A0A9P3H8Y0</accession>
<dbReference type="SUPFAM" id="SSF52540">
    <property type="entry name" value="P-loop containing nucleoside triphosphate hydrolases"/>
    <property type="match status" value="1"/>
</dbReference>
<dbReference type="GO" id="GO:0016818">
    <property type="term" value="F:hydrolase activity, acting on acid anhydrides, in phosphorus-containing anhydrides"/>
    <property type="evidence" value="ECO:0007669"/>
    <property type="project" value="InterPro"/>
</dbReference>
<reference evidence="9" key="1">
    <citation type="submission" date="2021-11" db="EMBL/GenBank/DDBJ databases">
        <authorList>
            <person name="Herlambang A."/>
            <person name="Guo Y."/>
            <person name="Takashima Y."/>
            <person name="Nishizawa T."/>
        </authorList>
    </citation>
    <scope>NUCLEOTIDE SEQUENCE</scope>
    <source>
        <strain evidence="9">E1425</strain>
    </source>
</reference>
<dbReference type="PANTHER" id="PTHR12318">
    <property type="entry name" value="TESTOSTERONE-REGULATED PROTEIN RP2"/>
    <property type="match status" value="1"/>
</dbReference>
<evidence type="ECO:0000313" key="9">
    <source>
        <dbReference type="EMBL" id="GJJ72300.1"/>
    </source>
</evidence>
<dbReference type="Proteomes" id="UP000827284">
    <property type="component" value="Unassembled WGS sequence"/>
</dbReference>
<dbReference type="Pfam" id="PF08423">
    <property type="entry name" value="Rad51"/>
    <property type="match status" value="1"/>
</dbReference>
<dbReference type="InterPro" id="IPR015797">
    <property type="entry name" value="NUDIX_hydrolase-like_dom_sf"/>
</dbReference>
<organism evidence="9 10">
    <name type="scientific">Entomortierella parvispora</name>
    <dbReference type="NCBI Taxonomy" id="205924"/>
    <lineage>
        <taxon>Eukaryota</taxon>
        <taxon>Fungi</taxon>
        <taxon>Fungi incertae sedis</taxon>
        <taxon>Mucoromycota</taxon>
        <taxon>Mortierellomycotina</taxon>
        <taxon>Mortierellomycetes</taxon>
        <taxon>Mortierellales</taxon>
        <taxon>Mortierellaceae</taxon>
        <taxon>Entomortierella</taxon>
    </lineage>
</organism>
<keyword evidence="6" id="KW-0464">Manganese</keyword>
<dbReference type="GO" id="GO:0006281">
    <property type="term" value="P:DNA repair"/>
    <property type="evidence" value="ECO:0007669"/>
    <property type="project" value="InterPro"/>
</dbReference>
<evidence type="ECO:0000256" key="3">
    <source>
        <dbReference type="ARBA" id="ARBA00022723"/>
    </source>
</evidence>
<dbReference type="PROSITE" id="PS50162">
    <property type="entry name" value="RECA_2"/>
    <property type="match status" value="1"/>
</dbReference>
<dbReference type="PANTHER" id="PTHR12318:SF0">
    <property type="entry name" value="ACYL-COENZYME A DIPHOSPHATASE NUDT19"/>
    <property type="match status" value="1"/>
</dbReference>
<dbReference type="GO" id="GO:0003677">
    <property type="term" value="F:DNA binding"/>
    <property type="evidence" value="ECO:0007669"/>
    <property type="project" value="InterPro"/>
</dbReference>
<keyword evidence="4" id="KW-0378">Hydrolase</keyword>
<dbReference type="OrthoDB" id="1695362at2759"/>
<comment type="cofactor">
    <cofactor evidence="1">
        <name>Mn(2+)</name>
        <dbReference type="ChEBI" id="CHEBI:29035"/>
    </cofactor>
</comment>
<evidence type="ECO:0000256" key="5">
    <source>
        <dbReference type="ARBA" id="ARBA00022842"/>
    </source>
</evidence>
<evidence type="ECO:0000256" key="1">
    <source>
        <dbReference type="ARBA" id="ARBA00001936"/>
    </source>
</evidence>
<comment type="caution">
    <text evidence="9">The sequence shown here is derived from an EMBL/GenBank/DDBJ whole genome shotgun (WGS) entry which is preliminary data.</text>
</comment>
<evidence type="ECO:0000256" key="4">
    <source>
        <dbReference type="ARBA" id="ARBA00022801"/>
    </source>
</evidence>
<keyword evidence="10" id="KW-1185">Reference proteome</keyword>
<dbReference type="PROSITE" id="PS51462">
    <property type="entry name" value="NUDIX"/>
    <property type="match status" value="1"/>
</dbReference>
<gene>
    <name evidence="9" type="ORF">EMPS_04657</name>
</gene>
<name>A0A9P3H8Y0_9FUNG</name>
<dbReference type="InterPro" id="IPR020588">
    <property type="entry name" value="RecA_ATP-bd"/>
</dbReference>
<dbReference type="GO" id="GO:0046872">
    <property type="term" value="F:metal ion binding"/>
    <property type="evidence" value="ECO:0007669"/>
    <property type="project" value="UniProtKB-KW"/>
</dbReference>
<proteinExistence type="predicted"/>
<sequence length="756" mass="84072">MPLLKTYLEDDLAQQDRDLLSDILALGIKTDAALTLESNSIVAKTDGRIRKVDIDSLLDRILFPKMLQAIPAPKTASDTLTQSKKTETLSTGWQNLDRLLDGGWRSGEISEICSSIGAGKTVMCLHSAVDLLLTDSTALVIWIDAHSGGFSAQLASDFSRARIQQQQLDQGQDIEEVISSILSRIQVFVCQDAYEVLDILESLKKTLELPDPDSPSASRLVVIDSLARTMNGVLRLSDGVGHATMMHTMRVLRGMAQQYALTVLVVTSTVLLSENEQQAPSILSTNKVKPGLGSSWKYATDLQLFISKTRSDQVSNGSKRDYSRIDSDLFNEDDTAAPVVSQSAGAAFGPVRVAEVMRSKRLKIGECEPSDHHLPSMLKIALASSTRERLGNLSSRTIRLFSSHSLTTLKPSVRTPSPHSRLQLQRSNCTSVVHPPNNRIHFQQQSRYTTMSQITAEERAQLRPSSSLIIAAPISKSKVQPGKANYKILLLQRSRKGTAASAHVFPGGNVEKADHDPRWATLLNYTPKPDAPPLFSEICAIREAFEESGVLVSDPPTELSNHEIRIWREKVHNNAEEFYNLCITHNLKPAVGRLCHFSSWITPPVEAKRFHTHFYLTVLPWSRDSFSDSRVFADGTETTRLDWHTPEEAIEAYRNNEIQTFLPPQFVTLAHLLPIQRHEDLVAHFQGREILTIMPEFALESQDEKGLHLSGILPGDEEHSLKVTPGHKHRIHITRTKKGMNIRSYAQGSTVVKARL</sequence>
<dbReference type="GO" id="GO:0005524">
    <property type="term" value="F:ATP binding"/>
    <property type="evidence" value="ECO:0007669"/>
    <property type="project" value="InterPro"/>
</dbReference>
<dbReference type="InterPro" id="IPR027417">
    <property type="entry name" value="P-loop_NTPase"/>
</dbReference>
<reference evidence="9" key="2">
    <citation type="journal article" date="2022" name="Microbiol. Resour. Announc.">
        <title>Whole-Genome Sequence of Entomortierella parvispora E1425, a Mucoromycotan Fungus Associated with Burkholderiaceae-Related Endosymbiotic Bacteria.</title>
        <authorList>
            <person name="Herlambang A."/>
            <person name="Guo Y."/>
            <person name="Takashima Y."/>
            <person name="Narisawa K."/>
            <person name="Ohta H."/>
            <person name="Nishizawa T."/>
        </authorList>
    </citation>
    <scope>NUCLEOTIDE SEQUENCE</scope>
    <source>
        <strain evidence="9">E1425</strain>
    </source>
</reference>
<feature type="domain" description="RecA family profile 1" evidence="7">
    <location>
        <begin position="85"/>
        <end position="270"/>
    </location>
</feature>
<dbReference type="SUPFAM" id="SSF55811">
    <property type="entry name" value="Nudix"/>
    <property type="match status" value="1"/>
</dbReference>
<dbReference type="AlphaFoldDB" id="A0A9P3H8Y0"/>
<dbReference type="InterPro" id="IPR013632">
    <property type="entry name" value="Rad51_C"/>
</dbReference>
<dbReference type="GO" id="GO:0140664">
    <property type="term" value="F:ATP-dependent DNA damage sensor activity"/>
    <property type="evidence" value="ECO:0007669"/>
    <property type="project" value="InterPro"/>
</dbReference>
<dbReference type="EMBL" id="BQFW01000006">
    <property type="protein sequence ID" value="GJJ72300.1"/>
    <property type="molecule type" value="Genomic_DNA"/>
</dbReference>
<evidence type="ECO:0000259" key="8">
    <source>
        <dbReference type="PROSITE" id="PS51462"/>
    </source>
</evidence>
<dbReference type="Gene3D" id="3.90.79.10">
    <property type="entry name" value="Nucleoside Triphosphate Pyrophosphohydrolase"/>
    <property type="match status" value="1"/>
</dbReference>
<dbReference type="GO" id="GO:0006310">
    <property type="term" value="P:DNA recombination"/>
    <property type="evidence" value="ECO:0007669"/>
    <property type="project" value="UniProtKB-ARBA"/>
</dbReference>
<keyword evidence="3" id="KW-0479">Metal-binding</keyword>
<evidence type="ECO:0000256" key="6">
    <source>
        <dbReference type="ARBA" id="ARBA00023211"/>
    </source>
</evidence>
<evidence type="ECO:0000256" key="2">
    <source>
        <dbReference type="ARBA" id="ARBA00001946"/>
    </source>
</evidence>
<comment type="cofactor">
    <cofactor evidence="2">
        <name>Mg(2+)</name>
        <dbReference type="ChEBI" id="CHEBI:18420"/>
    </cofactor>
</comment>
<dbReference type="InterPro" id="IPR000086">
    <property type="entry name" value="NUDIX_hydrolase_dom"/>
</dbReference>
<dbReference type="Gene3D" id="3.40.50.300">
    <property type="entry name" value="P-loop containing nucleotide triphosphate hydrolases"/>
    <property type="match status" value="1"/>
</dbReference>
<dbReference type="CDD" id="cd18870">
    <property type="entry name" value="NUDIX_AcylCoAdiphos_Nudt19"/>
    <property type="match status" value="1"/>
</dbReference>
<dbReference type="InterPro" id="IPR039121">
    <property type="entry name" value="NUDT19"/>
</dbReference>
<dbReference type="GO" id="GO:0005739">
    <property type="term" value="C:mitochondrion"/>
    <property type="evidence" value="ECO:0007669"/>
    <property type="project" value="TreeGrafter"/>
</dbReference>
<protein>
    <submittedName>
        <fullName evidence="9">Nucleoside diphosphate-linked moiety X motif 19, mitochondrial</fullName>
    </submittedName>
</protein>